<protein>
    <submittedName>
        <fullName evidence="8">ABC-2 type transport system permease protein</fullName>
    </submittedName>
</protein>
<evidence type="ECO:0000256" key="2">
    <source>
        <dbReference type="ARBA" id="ARBA00022475"/>
    </source>
</evidence>
<feature type="transmembrane region" description="Helical" evidence="6">
    <location>
        <begin position="12"/>
        <end position="34"/>
    </location>
</feature>
<dbReference type="Pfam" id="PF12698">
    <property type="entry name" value="ABC2_membrane_3"/>
    <property type="match status" value="1"/>
</dbReference>
<keyword evidence="2" id="KW-1003">Cell membrane</keyword>
<evidence type="ECO:0000256" key="3">
    <source>
        <dbReference type="ARBA" id="ARBA00022692"/>
    </source>
</evidence>
<feature type="transmembrane region" description="Helical" evidence="6">
    <location>
        <begin position="298"/>
        <end position="315"/>
    </location>
</feature>
<proteinExistence type="predicted"/>
<name>A0A840V1S9_9BACT</name>
<gene>
    <name evidence="8" type="ORF">HNQ81_003380</name>
</gene>
<evidence type="ECO:0000256" key="4">
    <source>
        <dbReference type="ARBA" id="ARBA00022989"/>
    </source>
</evidence>
<sequence length="390" mass="42112">MSWYRLLAGECRAILTNPAIVLIVFIGVLFYSVLYPLPYLREIPSEQPVVAVNLDGSQLSRRLERFIDATPQVRLAARAASLDEARRLLLARHLAGILVIPEHFGRDLLLGRQPVLALAGDATYFLVSSTVLEGMNAAARTMAAEARAGQLLRAGVPPAGIGEQLTAVRLNVRPVFNAGMGYVQYVIPAVFVLILHQTLVMAAGILTAGQIGDRNGEAAGYWRRCPPWRLLLGRCLVFGLIYTGLALYYFGPALAMYGIARLAALEALWALIVPLLLAATAVGIVLGRLLAQPERVTLVVLLSSMPLVFASGFIWPETAIPDALNQAVQIVPAIPAIKAFILLNQMAADPAAILPLRGQLWLQALAYGLLAWWLLGRGQGLPSPGRQQPT</sequence>
<evidence type="ECO:0000313" key="9">
    <source>
        <dbReference type="Proteomes" id="UP000539642"/>
    </source>
</evidence>
<keyword evidence="5 6" id="KW-0472">Membrane</keyword>
<evidence type="ECO:0000259" key="7">
    <source>
        <dbReference type="Pfam" id="PF12698"/>
    </source>
</evidence>
<accession>A0A840V1S9</accession>
<keyword evidence="3 6" id="KW-0812">Transmembrane</keyword>
<dbReference type="InterPro" id="IPR013525">
    <property type="entry name" value="ABC2_TM"/>
</dbReference>
<dbReference type="PANTHER" id="PTHR30294:SF46">
    <property type="entry name" value="ABC TRANSPORTER PERMEASE"/>
    <property type="match status" value="1"/>
</dbReference>
<organism evidence="8 9">
    <name type="scientific">Desulfoprunum benzoelyticum</name>
    <dbReference type="NCBI Taxonomy" id="1506996"/>
    <lineage>
        <taxon>Bacteria</taxon>
        <taxon>Pseudomonadati</taxon>
        <taxon>Thermodesulfobacteriota</taxon>
        <taxon>Desulfobulbia</taxon>
        <taxon>Desulfobulbales</taxon>
        <taxon>Desulfobulbaceae</taxon>
        <taxon>Desulfoprunum</taxon>
    </lineage>
</organism>
<feature type="transmembrane region" description="Helical" evidence="6">
    <location>
        <begin position="262"/>
        <end position="286"/>
    </location>
</feature>
<dbReference type="Proteomes" id="UP000539642">
    <property type="component" value="Unassembled WGS sequence"/>
</dbReference>
<keyword evidence="9" id="KW-1185">Reference proteome</keyword>
<dbReference type="GO" id="GO:0005886">
    <property type="term" value="C:plasma membrane"/>
    <property type="evidence" value="ECO:0007669"/>
    <property type="project" value="UniProtKB-SubCell"/>
</dbReference>
<dbReference type="AlphaFoldDB" id="A0A840V1S9"/>
<dbReference type="EMBL" id="JACHEO010000031">
    <property type="protein sequence ID" value="MBB5349624.1"/>
    <property type="molecule type" value="Genomic_DNA"/>
</dbReference>
<feature type="domain" description="ABC-2 type transporter transmembrane" evidence="7">
    <location>
        <begin position="21"/>
        <end position="373"/>
    </location>
</feature>
<comment type="caution">
    <text evidence="8">The sequence shown here is derived from an EMBL/GenBank/DDBJ whole genome shotgun (WGS) entry which is preliminary data.</text>
</comment>
<keyword evidence="4 6" id="KW-1133">Transmembrane helix</keyword>
<feature type="transmembrane region" description="Helical" evidence="6">
    <location>
        <begin position="230"/>
        <end position="250"/>
    </location>
</feature>
<evidence type="ECO:0000256" key="5">
    <source>
        <dbReference type="ARBA" id="ARBA00023136"/>
    </source>
</evidence>
<feature type="transmembrane region" description="Helical" evidence="6">
    <location>
        <begin position="185"/>
        <end position="209"/>
    </location>
</feature>
<dbReference type="RefSeq" id="WP_183352410.1">
    <property type="nucleotide sequence ID" value="NZ_JACHEO010000031.1"/>
</dbReference>
<comment type="subcellular location">
    <subcellularLocation>
        <location evidence="1">Cell membrane</location>
        <topology evidence="1">Multi-pass membrane protein</topology>
    </subcellularLocation>
</comment>
<reference evidence="8 9" key="1">
    <citation type="submission" date="2020-08" db="EMBL/GenBank/DDBJ databases">
        <title>Genomic Encyclopedia of Type Strains, Phase IV (KMG-IV): sequencing the most valuable type-strain genomes for metagenomic binning, comparative biology and taxonomic classification.</title>
        <authorList>
            <person name="Goeker M."/>
        </authorList>
    </citation>
    <scope>NUCLEOTIDE SEQUENCE [LARGE SCALE GENOMIC DNA]</scope>
    <source>
        <strain evidence="8 9">DSM 28570</strain>
    </source>
</reference>
<feature type="transmembrane region" description="Helical" evidence="6">
    <location>
        <begin position="360"/>
        <end position="376"/>
    </location>
</feature>
<evidence type="ECO:0000313" key="8">
    <source>
        <dbReference type="EMBL" id="MBB5349624.1"/>
    </source>
</evidence>
<evidence type="ECO:0000256" key="6">
    <source>
        <dbReference type="SAM" id="Phobius"/>
    </source>
</evidence>
<dbReference type="GO" id="GO:0140359">
    <property type="term" value="F:ABC-type transporter activity"/>
    <property type="evidence" value="ECO:0007669"/>
    <property type="project" value="InterPro"/>
</dbReference>
<dbReference type="Gene3D" id="3.40.1710.10">
    <property type="entry name" value="abc type-2 transporter like domain"/>
    <property type="match status" value="1"/>
</dbReference>
<dbReference type="PANTHER" id="PTHR30294">
    <property type="entry name" value="MEMBRANE COMPONENT OF ABC TRANSPORTER YHHJ-RELATED"/>
    <property type="match status" value="1"/>
</dbReference>
<evidence type="ECO:0000256" key="1">
    <source>
        <dbReference type="ARBA" id="ARBA00004651"/>
    </source>
</evidence>
<dbReference type="InterPro" id="IPR051449">
    <property type="entry name" value="ABC-2_transporter_component"/>
</dbReference>